<feature type="compositionally biased region" description="Basic residues" evidence="7">
    <location>
        <begin position="45"/>
        <end position="54"/>
    </location>
</feature>
<keyword evidence="1" id="KW-0645">Protease</keyword>
<dbReference type="Gene3D" id="1.10.150.20">
    <property type="entry name" value="5' to 3' exonuclease, C-terminal subdomain"/>
    <property type="match status" value="1"/>
</dbReference>
<dbReference type="NCBIfam" id="NF000642">
    <property type="entry name" value="PRK00024.1"/>
    <property type="match status" value="1"/>
</dbReference>
<dbReference type="SUPFAM" id="SSF47781">
    <property type="entry name" value="RuvA domain 2-like"/>
    <property type="match status" value="1"/>
</dbReference>
<dbReference type="PANTHER" id="PTHR30471:SF3">
    <property type="entry name" value="UPF0758 PROTEIN YEES-RELATED"/>
    <property type="match status" value="1"/>
</dbReference>
<dbReference type="InterPro" id="IPR037518">
    <property type="entry name" value="MPN"/>
</dbReference>
<proteinExistence type="inferred from homology"/>
<dbReference type="InterPro" id="IPR010994">
    <property type="entry name" value="RuvA_2-like"/>
</dbReference>
<evidence type="ECO:0000256" key="6">
    <source>
        <dbReference type="RuleBase" id="RU003797"/>
    </source>
</evidence>
<sequence>MNREKPQSALHTPPESNGGSVEDTLSLFNAPSPSPSISPTPKASKTTKHYHGHRDRLRERVLSGHGASLPDYELLELLLFAFIPRRDVKPIAKALIAKFGGISGVMAASVKRLTEVEGVGETCATYIHTTHLLNQRVSLEEIKARPVISNWGALLSHVKIALQHETEEQFRVLFLDHKNQLIADERQSQGTINHAPVYPRELAKRALELSASALILVHNHPSGDPTPSNADINVTREIMDAFEPLEISIHDHLIVGKNGITSLKAKGLI</sequence>
<dbReference type="NCBIfam" id="TIGR00608">
    <property type="entry name" value="radc"/>
    <property type="match status" value="1"/>
</dbReference>
<protein>
    <submittedName>
        <fullName evidence="9">DNA repair protein RadC</fullName>
    </submittedName>
</protein>
<keyword evidence="3" id="KW-0378">Hydrolase</keyword>
<dbReference type="PROSITE" id="PS50249">
    <property type="entry name" value="MPN"/>
    <property type="match status" value="1"/>
</dbReference>
<name>A0ABW2IL06_9PROT</name>
<feature type="domain" description="MPN" evidence="8">
    <location>
        <begin position="147"/>
        <end position="269"/>
    </location>
</feature>
<dbReference type="PROSITE" id="PS01302">
    <property type="entry name" value="UPF0758"/>
    <property type="match status" value="1"/>
</dbReference>
<dbReference type="PANTHER" id="PTHR30471">
    <property type="entry name" value="DNA REPAIR PROTEIN RADC"/>
    <property type="match status" value="1"/>
</dbReference>
<evidence type="ECO:0000313" key="9">
    <source>
        <dbReference type="EMBL" id="MFC7291723.1"/>
    </source>
</evidence>
<dbReference type="Proteomes" id="UP001596492">
    <property type="component" value="Unassembled WGS sequence"/>
</dbReference>
<keyword evidence="2" id="KW-0479">Metal-binding</keyword>
<feature type="region of interest" description="Disordered" evidence="7">
    <location>
        <begin position="1"/>
        <end position="54"/>
    </location>
</feature>
<keyword evidence="4" id="KW-0862">Zinc</keyword>
<organism evidence="9 10">
    <name type="scientific">Hirschia litorea</name>
    <dbReference type="NCBI Taxonomy" id="1199156"/>
    <lineage>
        <taxon>Bacteria</taxon>
        <taxon>Pseudomonadati</taxon>
        <taxon>Pseudomonadota</taxon>
        <taxon>Alphaproteobacteria</taxon>
        <taxon>Hyphomonadales</taxon>
        <taxon>Hyphomonadaceae</taxon>
        <taxon>Hirschia</taxon>
    </lineage>
</organism>
<dbReference type="EMBL" id="JBHTBR010000005">
    <property type="protein sequence ID" value="MFC7291723.1"/>
    <property type="molecule type" value="Genomic_DNA"/>
</dbReference>
<dbReference type="InterPro" id="IPR046778">
    <property type="entry name" value="UPF0758_N"/>
</dbReference>
<dbReference type="Pfam" id="PF20582">
    <property type="entry name" value="UPF0758_N"/>
    <property type="match status" value="1"/>
</dbReference>
<dbReference type="InterPro" id="IPR020891">
    <property type="entry name" value="UPF0758_CS"/>
</dbReference>
<comment type="similarity">
    <text evidence="6">Belongs to the UPF0758 family.</text>
</comment>
<dbReference type="CDD" id="cd08071">
    <property type="entry name" value="MPN_DUF2466"/>
    <property type="match status" value="1"/>
</dbReference>
<gene>
    <name evidence="9" type="primary">radC</name>
    <name evidence="9" type="ORF">ACFQS8_08870</name>
</gene>
<dbReference type="Pfam" id="PF04002">
    <property type="entry name" value="RadC"/>
    <property type="match status" value="1"/>
</dbReference>
<dbReference type="InterPro" id="IPR025657">
    <property type="entry name" value="RadC_JAB"/>
</dbReference>
<evidence type="ECO:0000256" key="4">
    <source>
        <dbReference type="ARBA" id="ARBA00022833"/>
    </source>
</evidence>
<evidence type="ECO:0000313" key="10">
    <source>
        <dbReference type="Proteomes" id="UP001596492"/>
    </source>
</evidence>
<keyword evidence="10" id="KW-1185">Reference proteome</keyword>
<dbReference type="InterPro" id="IPR001405">
    <property type="entry name" value="UPF0758"/>
</dbReference>
<evidence type="ECO:0000256" key="1">
    <source>
        <dbReference type="ARBA" id="ARBA00022670"/>
    </source>
</evidence>
<accession>A0ABW2IL06</accession>
<comment type="caution">
    <text evidence="9">The sequence shown here is derived from an EMBL/GenBank/DDBJ whole genome shotgun (WGS) entry which is preliminary data.</text>
</comment>
<dbReference type="Gene3D" id="3.40.140.10">
    <property type="entry name" value="Cytidine Deaminase, domain 2"/>
    <property type="match status" value="1"/>
</dbReference>
<evidence type="ECO:0000256" key="5">
    <source>
        <dbReference type="ARBA" id="ARBA00023049"/>
    </source>
</evidence>
<reference evidence="10" key="1">
    <citation type="journal article" date="2019" name="Int. J. Syst. Evol. Microbiol.">
        <title>The Global Catalogue of Microorganisms (GCM) 10K type strain sequencing project: providing services to taxonomists for standard genome sequencing and annotation.</title>
        <authorList>
            <consortium name="The Broad Institute Genomics Platform"/>
            <consortium name="The Broad Institute Genome Sequencing Center for Infectious Disease"/>
            <person name="Wu L."/>
            <person name="Ma J."/>
        </authorList>
    </citation>
    <scope>NUCLEOTIDE SEQUENCE [LARGE SCALE GENOMIC DNA]</scope>
    <source>
        <strain evidence="10">CCUG 51308</strain>
    </source>
</reference>
<keyword evidence="5" id="KW-0482">Metalloprotease</keyword>
<dbReference type="RefSeq" id="WP_382166966.1">
    <property type="nucleotide sequence ID" value="NZ_JBHTBR010000005.1"/>
</dbReference>
<evidence type="ECO:0000256" key="2">
    <source>
        <dbReference type="ARBA" id="ARBA00022723"/>
    </source>
</evidence>
<evidence type="ECO:0000259" key="8">
    <source>
        <dbReference type="PROSITE" id="PS50249"/>
    </source>
</evidence>
<evidence type="ECO:0000256" key="3">
    <source>
        <dbReference type="ARBA" id="ARBA00022801"/>
    </source>
</evidence>
<evidence type="ECO:0000256" key="7">
    <source>
        <dbReference type="SAM" id="MobiDB-lite"/>
    </source>
</evidence>